<protein>
    <submittedName>
        <fullName evidence="2">Uncharacterized protein</fullName>
    </submittedName>
</protein>
<name>A0AAD6E194_9EURO</name>
<evidence type="ECO:0000313" key="3">
    <source>
        <dbReference type="Proteomes" id="UP001213799"/>
    </source>
</evidence>
<proteinExistence type="predicted"/>
<evidence type="ECO:0000256" key="1">
    <source>
        <dbReference type="SAM" id="MobiDB-lite"/>
    </source>
</evidence>
<dbReference type="GeneID" id="81590165"/>
<organism evidence="2 3">
    <name type="scientific">Penicillium hordei</name>
    <dbReference type="NCBI Taxonomy" id="40994"/>
    <lineage>
        <taxon>Eukaryota</taxon>
        <taxon>Fungi</taxon>
        <taxon>Dikarya</taxon>
        <taxon>Ascomycota</taxon>
        <taxon>Pezizomycotina</taxon>
        <taxon>Eurotiomycetes</taxon>
        <taxon>Eurotiomycetidae</taxon>
        <taxon>Eurotiales</taxon>
        <taxon>Aspergillaceae</taxon>
        <taxon>Penicillium</taxon>
    </lineage>
</organism>
<dbReference type="EMBL" id="JAQJAE010000004">
    <property type="protein sequence ID" value="KAJ5598785.1"/>
    <property type="molecule type" value="Genomic_DNA"/>
</dbReference>
<dbReference type="AlphaFoldDB" id="A0AAD6E194"/>
<sequence length="88" mass="9538">MAKLTVDPRPPVRGPSAEHDREVHTCRMVRDVWGDRIDGVAATEGACGILLCDFESDFEVVGITQTEQGALGGRGRRGRMVVAVRCTV</sequence>
<reference evidence="2" key="1">
    <citation type="journal article" date="2023" name="IMA Fungus">
        <title>Comparative genomic study of the Penicillium genus elucidates a diverse pangenome and 15 lateral gene transfer events.</title>
        <authorList>
            <person name="Petersen C."/>
            <person name="Sorensen T."/>
            <person name="Nielsen M.R."/>
            <person name="Sondergaard T.E."/>
            <person name="Sorensen J.L."/>
            <person name="Fitzpatrick D.A."/>
            <person name="Frisvad J.C."/>
            <person name="Nielsen K.L."/>
        </authorList>
    </citation>
    <scope>NUCLEOTIDE SEQUENCE</scope>
    <source>
        <strain evidence="2">IBT 12815</strain>
    </source>
</reference>
<keyword evidence="3" id="KW-1185">Reference proteome</keyword>
<evidence type="ECO:0000313" key="2">
    <source>
        <dbReference type="EMBL" id="KAJ5598785.1"/>
    </source>
</evidence>
<dbReference type="Proteomes" id="UP001213799">
    <property type="component" value="Unassembled WGS sequence"/>
</dbReference>
<accession>A0AAD6E194</accession>
<reference evidence="2" key="2">
    <citation type="submission" date="2023-01" db="EMBL/GenBank/DDBJ databases">
        <authorList>
            <person name="Petersen C."/>
        </authorList>
    </citation>
    <scope>NUCLEOTIDE SEQUENCE</scope>
    <source>
        <strain evidence="2">IBT 12815</strain>
    </source>
</reference>
<feature type="region of interest" description="Disordered" evidence="1">
    <location>
        <begin position="1"/>
        <end position="20"/>
    </location>
</feature>
<gene>
    <name evidence="2" type="ORF">N7537_008869</name>
</gene>
<dbReference type="RefSeq" id="XP_056751999.1">
    <property type="nucleotide sequence ID" value="XM_056899923.1"/>
</dbReference>
<comment type="caution">
    <text evidence="2">The sequence shown here is derived from an EMBL/GenBank/DDBJ whole genome shotgun (WGS) entry which is preliminary data.</text>
</comment>